<accession>A0ABZ3IGV0</accession>
<gene>
    <name evidence="1" type="ORF">SPSIL_010080</name>
</gene>
<dbReference type="EMBL" id="CP155573">
    <property type="protein sequence ID" value="XFO64899.1"/>
    <property type="molecule type" value="Genomic_DNA"/>
</dbReference>
<evidence type="ECO:0000313" key="1">
    <source>
        <dbReference type="EMBL" id="XFO64899.1"/>
    </source>
</evidence>
<sequence>MSHFAIIGIGKEGFEIVPITPEGDAYISQCRGMMTYSKRNIAKSAVKRMEVTLNRRTKINKPANPGCNEGR</sequence>
<protein>
    <submittedName>
        <fullName evidence="1">Uncharacterized protein</fullName>
    </submittedName>
</protein>
<dbReference type="Proteomes" id="UP000216752">
    <property type="component" value="Chromosome"/>
</dbReference>
<proteinExistence type="predicted"/>
<name>A0ABZ3IGV0_9FIRM</name>
<dbReference type="RefSeq" id="WP_094603551.1">
    <property type="nucleotide sequence ID" value="NZ_CP155573.1"/>
</dbReference>
<evidence type="ECO:0000313" key="2">
    <source>
        <dbReference type="Proteomes" id="UP000216752"/>
    </source>
</evidence>
<keyword evidence="2" id="KW-1185">Reference proteome</keyword>
<organism evidence="1 2">
    <name type="scientific">Sporomusa silvacetica DSM 10669</name>
    <dbReference type="NCBI Taxonomy" id="1123289"/>
    <lineage>
        <taxon>Bacteria</taxon>
        <taxon>Bacillati</taxon>
        <taxon>Bacillota</taxon>
        <taxon>Negativicutes</taxon>
        <taxon>Selenomonadales</taxon>
        <taxon>Sporomusaceae</taxon>
        <taxon>Sporomusa</taxon>
    </lineage>
</organism>
<reference evidence="1" key="1">
    <citation type="submission" date="2024-05" db="EMBL/GenBank/DDBJ databases">
        <title>Isolation and characterization of Sporomusa carbonis sp. nov., a carboxydotrophic hydrogenogen in the genus of Sporomusa isolated from a charcoal burning pile.</title>
        <authorList>
            <person name="Boeer T."/>
            <person name="Rosenbaum F."/>
            <person name="Eysell L."/>
            <person name="Mueller V."/>
            <person name="Daniel R."/>
            <person name="Poehlein A."/>
        </authorList>
    </citation>
    <scope>NUCLEOTIDE SEQUENCE [LARGE SCALE GENOMIC DNA]</scope>
    <source>
        <strain evidence="1">DSM 10669</strain>
    </source>
</reference>